<accession>A0AA89BUI9</accession>
<dbReference type="EMBL" id="VSWD01000014">
    <property type="protein sequence ID" value="KAK3082803.1"/>
    <property type="molecule type" value="Genomic_DNA"/>
</dbReference>
<dbReference type="PANTHER" id="PTHR46791">
    <property type="entry name" value="EXPRESSED PROTEIN"/>
    <property type="match status" value="1"/>
</dbReference>
<feature type="domain" description="Integrase catalytic" evidence="1">
    <location>
        <begin position="193"/>
        <end position="371"/>
    </location>
</feature>
<dbReference type="InterPro" id="IPR001584">
    <property type="entry name" value="Integrase_cat-core"/>
</dbReference>
<dbReference type="InterPro" id="IPR013761">
    <property type="entry name" value="SAM/pointed_sf"/>
</dbReference>
<dbReference type="Gene3D" id="1.10.150.50">
    <property type="entry name" value="Transcription Factor, Ets-1"/>
    <property type="match status" value="1"/>
</dbReference>
<dbReference type="InterPro" id="IPR036397">
    <property type="entry name" value="RNaseH_sf"/>
</dbReference>
<gene>
    <name evidence="2" type="ORF">FSP39_005724</name>
    <name evidence="3" type="ORF">FSP39_013114</name>
</gene>
<dbReference type="SUPFAM" id="SSF53098">
    <property type="entry name" value="Ribonuclease H-like"/>
    <property type="match status" value="1"/>
</dbReference>
<dbReference type="InterPro" id="IPR012337">
    <property type="entry name" value="RNaseH-like_sf"/>
</dbReference>
<dbReference type="PROSITE" id="PS50994">
    <property type="entry name" value="INTEGRASE"/>
    <property type="match status" value="1"/>
</dbReference>
<dbReference type="Pfam" id="PF24764">
    <property type="entry name" value="rva_4"/>
    <property type="match status" value="1"/>
</dbReference>
<keyword evidence="4" id="KW-1185">Reference proteome</keyword>
<evidence type="ECO:0000259" key="1">
    <source>
        <dbReference type="PROSITE" id="PS50994"/>
    </source>
</evidence>
<comment type="caution">
    <text evidence="2">The sequence shown here is derived from an EMBL/GenBank/DDBJ whole genome shotgun (WGS) entry which is preliminary data.</text>
</comment>
<evidence type="ECO:0000313" key="3">
    <source>
        <dbReference type="EMBL" id="KAK3083069.1"/>
    </source>
</evidence>
<name>A0AA89BUI9_PINIB</name>
<evidence type="ECO:0000313" key="2">
    <source>
        <dbReference type="EMBL" id="KAK3082803.1"/>
    </source>
</evidence>
<proteinExistence type="predicted"/>
<dbReference type="SUPFAM" id="SSF109709">
    <property type="entry name" value="KorB DNA-binding domain-like"/>
    <property type="match status" value="1"/>
</dbReference>
<evidence type="ECO:0000313" key="4">
    <source>
        <dbReference type="Proteomes" id="UP001186944"/>
    </source>
</evidence>
<dbReference type="GO" id="GO:0003676">
    <property type="term" value="F:nucleic acid binding"/>
    <property type="evidence" value="ECO:0007669"/>
    <property type="project" value="InterPro"/>
</dbReference>
<dbReference type="PANTHER" id="PTHR46791:SF5">
    <property type="entry name" value="CLR5 DOMAIN-CONTAINING PROTEIN-RELATED"/>
    <property type="match status" value="1"/>
</dbReference>
<organism evidence="2 4">
    <name type="scientific">Pinctada imbricata</name>
    <name type="common">Atlantic pearl-oyster</name>
    <name type="synonym">Pinctada martensii</name>
    <dbReference type="NCBI Taxonomy" id="66713"/>
    <lineage>
        <taxon>Eukaryota</taxon>
        <taxon>Metazoa</taxon>
        <taxon>Spiralia</taxon>
        <taxon>Lophotrochozoa</taxon>
        <taxon>Mollusca</taxon>
        <taxon>Bivalvia</taxon>
        <taxon>Autobranchia</taxon>
        <taxon>Pteriomorphia</taxon>
        <taxon>Pterioida</taxon>
        <taxon>Pterioidea</taxon>
        <taxon>Pteriidae</taxon>
        <taxon>Pinctada</taxon>
    </lineage>
</organism>
<protein>
    <recommendedName>
        <fullName evidence="1">Integrase catalytic domain-containing protein</fullName>
    </recommendedName>
</protein>
<dbReference type="EMBL" id="VSWD01000014">
    <property type="protein sequence ID" value="KAK3083069.1"/>
    <property type="molecule type" value="Genomic_DNA"/>
</dbReference>
<dbReference type="GO" id="GO:0015074">
    <property type="term" value="P:DNA integration"/>
    <property type="evidence" value="ECO:0007669"/>
    <property type="project" value="InterPro"/>
</dbReference>
<sequence>MADEQVMQEILKQHGFEHLFHKFKHQKISPDILCQLSSYEMEELGVQNRSDMMNLRIDCSKYGTSKPIKVLGNGGLKEFNIPKSILENLLDIGFKISEISKLLSVSERTVYRRMTVYDLSKTSFSAIEDDVLDTNLIKVISDFPRCGESFLRIMLKRNGISIPRWRLRDSIKRVDENGSQERRRGRLHRRIYNVEGPNYLWHIDTNHKLVRWKFIIVGGIDGYSRLIMFLKCCDNNQAKTILECFRSGISRYGTPKRVRSDKGLENILVADFMLGLNGEGSMITGPSTHNQRIERLWRDVYEGVLCYFYHLFYYMEDTGVLDPLNELHLLVLHYIFMDDINRKIEIWVDAWSCHRLRTTRSSPLALWVAGQLQNPVGPVSEIDIQNYGVEGFDNSTLEQDGNSRPVFCPISVTLWQRYRDSLRNSVPIPNTTKNHGIDDFIKCVNIISQSQ</sequence>
<dbReference type="InterPro" id="IPR058913">
    <property type="entry name" value="Integrase_dom_put"/>
</dbReference>
<dbReference type="AlphaFoldDB" id="A0AA89BUI9"/>
<dbReference type="Gene3D" id="3.30.420.10">
    <property type="entry name" value="Ribonuclease H-like superfamily/Ribonuclease H"/>
    <property type="match status" value="1"/>
</dbReference>
<reference evidence="2" key="1">
    <citation type="submission" date="2019-08" db="EMBL/GenBank/DDBJ databases">
        <title>The improved chromosome-level genome for the pearl oyster Pinctada fucata martensii using PacBio sequencing and Hi-C.</title>
        <authorList>
            <person name="Zheng Z."/>
        </authorList>
    </citation>
    <scope>NUCLEOTIDE SEQUENCE</scope>
    <source>
        <strain evidence="2">ZZ-2019</strain>
        <tissue evidence="2">Adductor muscle</tissue>
    </source>
</reference>
<dbReference type="Proteomes" id="UP001186944">
    <property type="component" value="Unassembled WGS sequence"/>
</dbReference>